<keyword evidence="4" id="KW-1185">Reference proteome</keyword>
<evidence type="ECO:0000313" key="4">
    <source>
        <dbReference type="Proteomes" id="UP000294854"/>
    </source>
</evidence>
<feature type="domain" description="IstB-like ATP-binding" evidence="1">
    <location>
        <begin position="99"/>
        <end position="267"/>
    </location>
</feature>
<dbReference type="RefSeq" id="WP_010619966.1">
    <property type="nucleotide sequence ID" value="NZ_CP042371.1"/>
</dbReference>
<proteinExistence type="predicted"/>
<protein>
    <recommendedName>
        <fullName evidence="5">Primosomal protein DnaI</fullName>
    </recommendedName>
</protein>
<dbReference type="NCBIfam" id="NF006505">
    <property type="entry name" value="PRK08939.1"/>
    <property type="match status" value="1"/>
</dbReference>
<evidence type="ECO:0008006" key="5">
    <source>
        <dbReference type="Google" id="ProtNLM"/>
    </source>
</evidence>
<dbReference type="OrthoDB" id="61127at2"/>
<feature type="domain" description="Primosomal DnaI N-terminal" evidence="2">
    <location>
        <begin position="1"/>
        <end position="93"/>
    </location>
</feature>
<dbReference type="Gene3D" id="3.40.50.300">
    <property type="entry name" value="P-loop containing nucleotide triphosphate hydrolases"/>
    <property type="match status" value="1"/>
</dbReference>
<dbReference type="PANTHER" id="PTHR30050:SF8">
    <property type="entry name" value="PRIMOSOMAL PROTEIN DNAI"/>
    <property type="match status" value="1"/>
</dbReference>
<dbReference type="STRING" id="1122149.FD44_GL001157"/>
<dbReference type="Pfam" id="PF07319">
    <property type="entry name" value="DnaI_N"/>
    <property type="match status" value="1"/>
</dbReference>
<dbReference type="Pfam" id="PF01695">
    <property type="entry name" value="IstB_IS21"/>
    <property type="match status" value="1"/>
</dbReference>
<dbReference type="GO" id="GO:0006260">
    <property type="term" value="P:DNA replication"/>
    <property type="evidence" value="ECO:0007669"/>
    <property type="project" value="TreeGrafter"/>
</dbReference>
<name>A0A4R5NPA4_9LACO</name>
<organism evidence="3 4">
    <name type="scientific">Secundilactobacillus malefermentans</name>
    <dbReference type="NCBI Taxonomy" id="176292"/>
    <lineage>
        <taxon>Bacteria</taxon>
        <taxon>Bacillati</taxon>
        <taxon>Bacillota</taxon>
        <taxon>Bacilli</taxon>
        <taxon>Lactobacillales</taxon>
        <taxon>Lactobacillaceae</taxon>
        <taxon>Secundilactobacillus</taxon>
    </lineage>
</organism>
<sequence>MDNISESMKQWMDRNKQTEHYRQLMGEVYKNPDVLKFISDHKSELDEAHIDRSAAKLYEYVTEKQKLERGETTFAPGYKPELVISNHLVDVAYTPTEETLERQRVKSEKRRVKSISMPKLVQTANLSEFDKDQNRVSALREAMTFISNFEASPKKYHQGLYLYGSFGVGKTYLLGAIANQLAHDGFNTTLVHFPSFAVEMKNSISTNNVSEKLEAVKRSKILMLDDIGADTVSDWIRDEVLAVILEYRMQEELPTFFSSNLSMERLEKEYLTVSKKSEAPLKAKRIMQRVRFLSKQIEMIGENRRPN</sequence>
<evidence type="ECO:0000259" key="2">
    <source>
        <dbReference type="Pfam" id="PF07319"/>
    </source>
</evidence>
<dbReference type="EMBL" id="PUFO01000041">
    <property type="protein sequence ID" value="TDG78441.1"/>
    <property type="molecule type" value="Genomic_DNA"/>
</dbReference>
<dbReference type="SUPFAM" id="SSF52540">
    <property type="entry name" value="P-loop containing nucleoside triphosphate hydrolases"/>
    <property type="match status" value="1"/>
</dbReference>
<accession>A0A4R5NPA4</accession>
<dbReference type="Proteomes" id="UP000294854">
    <property type="component" value="Unassembled WGS sequence"/>
</dbReference>
<dbReference type="AlphaFoldDB" id="A0A4R5NPA4"/>
<dbReference type="GO" id="GO:0005524">
    <property type="term" value="F:ATP binding"/>
    <property type="evidence" value="ECO:0007669"/>
    <property type="project" value="InterPro"/>
</dbReference>
<dbReference type="CDD" id="cd00009">
    <property type="entry name" value="AAA"/>
    <property type="match status" value="1"/>
</dbReference>
<dbReference type="InterPro" id="IPR009928">
    <property type="entry name" value="DnaI_N"/>
</dbReference>
<dbReference type="PANTHER" id="PTHR30050">
    <property type="entry name" value="CHROMOSOMAL REPLICATION INITIATOR PROTEIN DNAA"/>
    <property type="match status" value="1"/>
</dbReference>
<gene>
    <name evidence="3" type="ORF">C5L31_000384</name>
</gene>
<dbReference type="InterPro" id="IPR027417">
    <property type="entry name" value="P-loop_NTPase"/>
</dbReference>
<evidence type="ECO:0000259" key="1">
    <source>
        <dbReference type="Pfam" id="PF01695"/>
    </source>
</evidence>
<evidence type="ECO:0000313" key="3">
    <source>
        <dbReference type="EMBL" id="TDG78441.1"/>
    </source>
</evidence>
<comment type="caution">
    <text evidence="3">The sequence shown here is derived from an EMBL/GenBank/DDBJ whole genome shotgun (WGS) entry which is preliminary data.</text>
</comment>
<reference evidence="3 4" key="1">
    <citation type="journal article" date="2019" name="Appl. Microbiol. Biotechnol.">
        <title>Uncovering carbohydrate metabolism through a genotype-phenotype association study of 56 lactic acid bacteria genomes.</title>
        <authorList>
            <person name="Buron-Moles G."/>
            <person name="Chailyan A."/>
            <person name="Dolejs I."/>
            <person name="Forster J."/>
            <person name="Miks M.H."/>
        </authorList>
    </citation>
    <scope>NUCLEOTIDE SEQUENCE [LARGE SCALE GENOMIC DNA]</scope>
    <source>
        <strain evidence="3 4">ATCC 49373</strain>
    </source>
</reference>
<dbReference type="InterPro" id="IPR002611">
    <property type="entry name" value="IstB_ATP-bd"/>
</dbReference>